<comment type="caution">
    <text evidence="13">The sequence shown here is derived from an EMBL/GenBank/DDBJ whole genome shotgun (WGS) entry which is preliminary data.</text>
</comment>
<dbReference type="GO" id="GO:0003755">
    <property type="term" value="F:peptidyl-prolyl cis-trans isomerase activity"/>
    <property type="evidence" value="ECO:0007669"/>
    <property type="project" value="UniProtKB-KW"/>
</dbReference>
<evidence type="ECO:0000256" key="2">
    <source>
        <dbReference type="ARBA" id="ARBA00004496"/>
    </source>
</evidence>
<evidence type="ECO:0000313" key="14">
    <source>
        <dbReference type="Proteomes" id="UP000230353"/>
    </source>
</evidence>
<dbReference type="GO" id="GO:0044183">
    <property type="term" value="F:protein folding chaperone"/>
    <property type="evidence" value="ECO:0007669"/>
    <property type="project" value="TreeGrafter"/>
</dbReference>
<sequence>MLEIKKLPKSEVEITGEMPADEFAKFWQKAVAELSEDIKFPGFRPGHIPEKILTERVGEGAVLEKAAELALQNVYPGILQEKKIEAIGMPRASVTKIAKGEVLGYKFTTAVLPEIILPEDYKKITQEVLNKKEEIKVDEKEVEQQIDYIKQVREKNPDNKNLPEISDELKNDIRRRIKSEKELRQKEKQRLESLDAVLKKSEFEIPDILLESEKNKMLSETKAGIADMGLKWEDYLKHIKKEEKEVWEGWSEDAKKRVNYGLLLRRLAKVLDIGVTDKEIEDEISKIPQKEGVDKERLRDYIYGVIRNNKIFKFLEEI</sequence>
<proteinExistence type="inferred from homology"/>
<evidence type="ECO:0000256" key="5">
    <source>
        <dbReference type="ARBA" id="ARBA00016902"/>
    </source>
</evidence>
<comment type="similarity">
    <text evidence="3">Belongs to the FKBP-type PPIase family. Tig subfamily.</text>
</comment>
<dbReference type="EMBL" id="PEZL01000039">
    <property type="protein sequence ID" value="PIS13251.1"/>
    <property type="molecule type" value="Genomic_DNA"/>
</dbReference>
<dbReference type="GO" id="GO:0051083">
    <property type="term" value="P:'de novo' cotranslational protein folding"/>
    <property type="evidence" value="ECO:0007669"/>
    <property type="project" value="TreeGrafter"/>
</dbReference>
<evidence type="ECO:0000256" key="3">
    <source>
        <dbReference type="ARBA" id="ARBA00005464"/>
    </source>
</evidence>
<dbReference type="Pfam" id="PF05697">
    <property type="entry name" value="Trigger_N"/>
    <property type="match status" value="1"/>
</dbReference>
<dbReference type="GO" id="GO:0043022">
    <property type="term" value="F:ribosome binding"/>
    <property type="evidence" value="ECO:0007669"/>
    <property type="project" value="TreeGrafter"/>
</dbReference>
<evidence type="ECO:0000259" key="11">
    <source>
        <dbReference type="Pfam" id="PF05697"/>
    </source>
</evidence>
<dbReference type="AlphaFoldDB" id="A0A2H0WKS2"/>
<evidence type="ECO:0000256" key="1">
    <source>
        <dbReference type="ARBA" id="ARBA00000971"/>
    </source>
</evidence>
<reference evidence="14" key="1">
    <citation type="submission" date="2017-09" db="EMBL/GenBank/DDBJ databases">
        <title>Depth-based differentiation of microbial function through sediment-hosted aquifers and enrichment of novel symbionts in the deep terrestrial subsurface.</title>
        <authorList>
            <person name="Probst A.J."/>
            <person name="Ladd B."/>
            <person name="Jarett J.K."/>
            <person name="Geller-Mcgrath D.E."/>
            <person name="Sieber C.M.K."/>
            <person name="Emerson J.B."/>
            <person name="Anantharaman K."/>
            <person name="Thomas B.C."/>
            <person name="Malmstrom R."/>
            <person name="Stieglmeier M."/>
            <person name="Klingl A."/>
            <person name="Woyke T."/>
            <person name="Ryan C.M."/>
            <person name="Banfield J.F."/>
        </authorList>
    </citation>
    <scope>NUCLEOTIDE SEQUENCE [LARGE SCALE GENOMIC DNA]</scope>
</reference>
<accession>A0A2H0WKS2</accession>
<dbReference type="SUPFAM" id="SSF102735">
    <property type="entry name" value="Trigger factor ribosome-binding domain"/>
    <property type="match status" value="1"/>
</dbReference>
<evidence type="ECO:0000256" key="9">
    <source>
        <dbReference type="ARBA" id="ARBA00029986"/>
    </source>
</evidence>
<dbReference type="InterPro" id="IPR027304">
    <property type="entry name" value="Trigger_fact/SurA_dom_sf"/>
</dbReference>
<dbReference type="Proteomes" id="UP000230353">
    <property type="component" value="Unassembled WGS sequence"/>
</dbReference>
<dbReference type="GO" id="GO:0015031">
    <property type="term" value="P:protein transport"/>
    <property type="evidence" value="ECO:0007669"/>
    <property type="project" value="InterPro"/>
</dbReference>
<dbReference type="GO" id="GO:0043335">
    <property type="term" value="P:protein unfolding"/>
    <property type="evidence" value="ECO:0007669"/>
    <property type="project" value="TreeGrafter"/>
</dbReference>
<keyword evidence="10" id="KW-0175">Coiled coil</keyword>
<dbReference type="SUPFAM" id="SSF109998">
    <property type="entry name" value="Triger factor/SurA peptide-binding domain-like"/>
    <property type="match status" value="1"/>
</dbReference>
<feature type="domain" description="Trigger factor C-terminal" evidence="12">
    <location>
        <begin position="167"/>
        <end position="302"/>
    </location>
</feature>
<keyword evidence="8" id="KW-0413">Isomerase</keyword>
<evidence type="ECO:0000256" key="10">
    <source>
        <dbReference type="SAM" id="Coils"/>
    </source>
</evidence>
<gene>
    <name evidence="13" type="ORF">COT67_02730</name>
</gene>
<evidence type="ECO:0000256" key="7">
    <source>
        <dbReference type="ARBA" id="ARBA00023186"/>
    </source>
</evidence>
<evidence type="ECO:0000256" key="6">
    <source>
        <dbReference type="ARBA" id="ARBA00023110"/>
    </source>
</evidence>
<name>A0A2H0WKS2_9BACT</name>
<dbReference type="PANTHER" id="PTHR30560">
    <property type="entry name" value="TRIGGER FACTOR CHAPERONE AND PEPTIDYL-PROLYL CIS/TRANS ISOMERASE"/>
    <property type="match status" value="1"/>
</dbReference>
<dbReference type="Gene3D" id="3.30.70.1050">
    <property type="entry name" value="Trigger factor ribosome-binding domain"/>
    <property type="match status" value="1"/>
</dbReference>
<evidence type="ECO:0000259" key="12">
    <source>
        <dbReference type="Pfam" id="PF05698"/>
    </source>
</evidence>
<dbReference type="InterPro" id="IPR036611">
    <property type="entry name" value="Trigger_fac_ribosome-bd_sf"/>
</dbReference>
<dbReference type="GO" id="GO:0005737">
    <property type="term" value="C:cytoplasm"/>
    <property type="evidence" value="ECO:0007669"/>
    <property type="project" value="UniProtKB-SubCell"/>
</dbReference>
<dbReference type="InterPro" id="IPR037041">
    <property type="entry name" value="Trigger_fac_C_sf"/>
</dbReference>
<evidence type="ECO:0000313" key="13">
    <source>
        <dbReference type="EMBL" id="PIS13251.1"/>
    </source>
</evidence>
<feature type="coiled-coil region" evidence="10">
    <location>
        <begin position="169"/>
        <end position="197"/>
    </location>
</feature>
<dbReference type="PANTHER" id="PTHR30560:SF3">
    <property type="entry name" value="TRIGGER FACTOR-LIKE PROTEIN TIG, CHLOROPLASTIC"/>
    <property type="match status" value="1"/>
</dbReference>
<evidence type="ECO:0000256" key="8">
    <source>
        <dbReference type="ARBA" id="ARBA00023235"/>
    </source>
</evidence>
<dbReference type="InterPro" id="IPR005215">
    <property type="entry name" value="Trig_fac"/>
</dbReference>
<keyword evidence="7" id="KW-0143">Chaperone</keyword>
<dbReference type="Gene3D" id="1.10.3120.10">
    <property type="entry name" value="Trigger factor, C-terminal domain"/>
    <property type="match status" value="1"/>
</dbReference>
<feature type="domain" description="Trigger factor ribosome-binding bacterial" evidence="11">
    <location>
        <begin position="3"/>
        <end position="147"/>
    </location>
</feature>
<dbReference type="InterPro" id="IPR008881">
    <property type="entry name" value="Trigger_fac_ribosome-bd_bac"/>
</dbReference>
<dbReference type="EC" id="5.2.1.8" evidence="4"/>
<dbReference type="InterPro" id="IPR008880">
    <property type="entry name" value="Trigger_fac_C"/>
</dbReference>
<protein>
    <recommendedName>
        <fullName evidence="5">Trigger factor</fullName>
        <ecNumber evidence="4">5.2.1.8</ecNumber>
    </recommendedName>
    <alternativeName>
        <fullName evidence="9">PPIase</fullName>
    </alternativeName>
</protein>
<organism evidence="13 14">
    <name type="scientific">Candidatus Tagabacteria bacterium CG09_land_8_20_14_0_10_41_14</name>
    <dbReference type="NCBI Taxonomy" id="1975021"/>
    <lineage>
        <taxon>Bacteria</taxon>
        <taxon>Candidatus Tagaibacteriota</taxon>
    </lineage>
</organism>
<comment type="catalytic activity">
    <reaction evidence="1">
        <text>[protein]-peptidylproline (omega=180) = [protein]-peptidylproline (omega=0)</text>
        <dbReference type="Rhea" id="RHEA:16237"/>
        <dbReference type="Rhea" id="RHEA-COMP:10747"/>
        <dbReference type="Rhea" id="RHEA-COMP:10748"/>
        <dbReference type="ChEBI" id="CHEBI:83833"/>
        <dbReference type="ChEBI" id="CHEBI:83834"/>
        <dbReference type="EC" id="5.2.1.8"/>
    </reaction>
</comment>
<comment type="subcellular location">
    <subcellularLocation>
        <location evidence="2">Cytoplasm</location>
    </subcellularLocation>
</comment>
<dbReference type="Pfam" id="PF05698">
    <property type="entry name" value="Trigger_C"/>
    <property type="match status" value="1"/>
</dbReference>
<keyword evidence="6" id="KW-0697">Rotamase</keyword>
<evidence type="ECO:0000256" key="4">
    <source>
        <dbReference type="ARBA" id="ARBA00013194"/>
    </source>
</evidence>